<dbReference type="AlphaFoldDB" id="A0A382LSJ2"/>
<comment type="pathway">
    <text evidence="1">Cofactor biosynthesis; (R)-pantothenate biosynthesis; (R)-pantoate from 3-methyl-2-oxobutanoate: step 1/2.</text>
</comment>
<gene>
    <name evidence="5" type="ORF">METZ01_LOCUS292370</name>
</gene>
<evidence type="ECO:0000256" key="1">
    <source>
        <dbReference type="ARBA" id="ARBA00005033"/>
    </source>
</evidence>
<dbReference type="NCBIfam" id="NF001452">
    <property type="entry name" value="PRK00311.1"/>
    <property type="match status" value="1"/>
</dbReference>
<dbReference type="CDD" id="cd06557">
    <property type="entry name" value="KPHMT-like"/>
    <property type="match status" value="1"/>
</dbReference>
<proteinExistence type="inferred from homology"/>
<evidence type="ECO:0000256" key="4">
    <source>
        <dbReference type="ARBA" id="ARBA00022679"/>
    </source>
</evidence>
<evidence type="ECO:0000313" key="5">
    <source>
        <dbReference type="EMBL" id="SVC39516.1"/>
    </source>
</evidence>
<dbReference type="HAMAP" id="MF_00156">
    <property type="entry name" value="PanB"/>
    <property type="match status" value="1"/>
</dbReference>
<dbReference type="PIRSF" id="PIRSF000388">
    <property type="entry name" value="Pantoate_hydroxy_MeTrfase"/>
    <property type="match status" value="1"/>
</dbReference>
<dbReference type="GO" id="GO:0015940">
    <property type="term" value="P:pantothenate biosynthetic process"/>
    <property type="evidence" value="ECO:0007669"/>
    <property type="project" value="InterPro"/>
</dbReference>
<dbReference type="InterPro" id="IPR015813">
    <property type="entry name" value="Pyrv/PenolPyrv_kinase-like_dom"/>
</dbReference>
<reference evidence="5" key="1">
    <citation type="submission" date="2018-05" db="EMBL/GenBank/DDBJ databases">
        <authorList>
            <person name="Lanie J.A."/>
            <person name="Ng W.-L."/>
            <person name="Kazmierczak K.M."/>
            <person name="Andrzejewski T.M."/>
            <person name="Davidsen T.M."/>
            <person name="Wayne K.J."/>
            <person name="Tettelin H."/>
            <person name="Glass J.I."/>
            <person name="Rusch D."/>
            <person name="Podicherti R."/>
            <person name="Tsui H.-C.T."/>
            <person name="Winkler M.E."/>
        </authorList>
    </citation>
    <scope>NUCLEOTIDE SEQUENCE</scope>
</reference>
<dbReference type="Pfam" id="PF02548">
    <property type="entry name" value="Pantoate_transf"/>
    <property type="match status" value="1"/>
</dbReference>
<name>A0A382LSJ2_9ZZZZ</name>
<dbReference type="EMBL" id="UINC01088896">
    <property type="protein sequence ID" value="SVC39516.1"/>
    <property type="molecule type" value="Genomic_DNA"/>
</dbReference>
<dbReference type="GO" id="GO:0000287">
    <property type="term" value="F:magnesium ion binding"/>
    <property type="evidence" value="ECO:0007669"/>
    <property type="project" value="TreeGrafter"/>
</dbReference>
<dbReference type="NCBIfam" id="TIGR00222">
    <property type="entry name" value="panB"/>
    <property type="match status" value="1"/>
</dbReference>
<keyword evidence="4" id="KW-0808">Transferase</keyword>
<dbReference type="InterPro" id="IPR003700">
    <property type="entry name" value="Pantoate_hydroxy_MeTrfase"/>
</dbReference>
<comment type="similarity">
    <text evidence="2">Belongs to the PanB family.</text>
</comment>
<dbReference type="GO" id="GO:0003864">
    <property type="term" value="F:3-methyl-2-oxobutanoate hydroxymethyltransferase activity"/>
    <property type="evidence" value="ECO:0007669"/>
    <property type="project" value="UniProtKB-EC"/>
</dbReference>
<dbReference type="GO" id="GO:0005737">
    <property type="term" value="C:cytoplasm"/>
    <property type="evidence" value="ECO:0007669"/>
    <property type="project" value="TreeGrafter"/>
</dbReference>
<protein>
    <recommendedName>
        <fullName evidence="3">3-methyl-2-oxobutanoate hydroxymethyltransferase</fullName>
        <ecNumber evidence="3">2.1.2.11</ecNumber>
    </recommendedName>
</protein>
<dbReference type="InterPro" id="IPR040442">
    <property type="entry name" value="Pyrv_kinase-like_dom_sf"/>
</dbReference>
<evidence type="ECO:0000256" key="3">
    <source>
        <dbReference type="ARBA" id="ARBA00012618"/>
    </source>
</evidence>
<organism evidence="5">
    <name type="scientific">marine metagenome</name>
    <dbReference type="NCBI Taxonomy" id="408172"/>
    <lineage>
        <taxon>unclassified sequences</taxon>
        <taxon>metagenomes</taxon>
        <taxon>ecological metagenomes</taxon>
    </lineage>
</organism>
<accession>A0A382LSJ2</accession>
<dbReference type="SUPFAM" id="SSF51621">
    <property type="entry name" value="Phosphoenolpyruvate/pyruvate domain"/>
    <property type="match status" value="1"/>
</dbReference>
<sequence length="264" mass="28728">MRYSIKRFQKMRDDGKPIPMMTAYDYTSAYAVEEAGVQIILVGDSLGQVVLGHDSTVPVTMDDMIRHIQMVVRSTQKAHIVGDLPFMSYQVSNEDAIRNAGRLLKEGGCQSVKLEGGLSVAKTVKKIVQVGIPVMGHLGLTPQSVNQIGGYRVQGRSSRESETLLEDALEIQEAGAYAVVLELVSAEVAEMITEKLSVPVIGIGSGVGCSGQVQVFHDILGLIPNFSPKHARRYAEVGTTIQNAVESYVSDVMDRRFPSPEESF</sequence>
<dbReference type="PANTHER" id="PTHR20881">
    <property type="entry name" value="3-METHYL-2-OXOBUTANOATE HYDROXYMETHYLTRANSFERASE"/>
    <property type="match status" value="1"/>
</dbReference>
<dbReference type="PANTHER" id="PTHR20881:SF0">
    <property type="entry name" value="3-METHYL-2-OXOBUTANOATE HYDROXYMETHYLTRANSFERASE"/>
    <property type="match status" value="1"/>
</dbReference>
<dbReference type="FunFam" id="3.20.20.60:FF:000003">
    <property type="entry name" value="3-methyl-2-oxobutanoate hydroxymethyltransferase"/>
    <property type="match status" value="1"/>
</dbReference>
<dbReference type="EC" id="2.1.2.11" evidence="3"/>
<dbReference type="Gene3D" id="3.20.20.60">
    <property type="entry name" value="Phosphoenolpyruvate-binding domains"/>
    <property type="match status" value="1"/>
</dbReference>
<evidence type="ECO:0000256" key="2">
    <source>
        <dbReference type="ARBA" id="ARBA00008676"/>
    </source>
</evidence>